<evidence type="ECO:0000313" key="4">
    <source>
        <dbReference type="EMBL" id="MBU2711176.1"/>
    </source>
</evidence>
<dbReference type="PANTHER" id="PTHR30036:SF7">
    <property type="entry name" value="ABC TRANSPORTER PERIPLASMIC-BINDING PROTEIN YPHF"/>
    <property type="match status" value="1"/>
</dbReference>
<evidence type="ECO:0000259" key="3">
    <source>
        <dbReference type="Pfam" id="PF13407"/>
    </source>
</evidence>
<comment type="subcellular location">
    <subcellularLocation>
        <location evidence="1">Periplasm</location>
    </subcellularLocation>
</comment>
<dbReference type="InterPro" id="IPR028082">
    <property type="entry name" value="Peripla_BP_I"/>
</dbReference>
<dbReference type="PANTHER" id="PTHR30036">
    <property type="entry name" value="D-XYLOSE-BINDING PERIPLASMIC PROTEIN"/>
    <property type="match status" value="1"/>
</dbReference>
<protein>
    <submittedName>
        <fullName evidence="4">Sugar ABC transporter substrate-binding protein</fullName>
    </submittedName>
</protein>
<dbReference type="Pfam" id="PF13407">
    <property type="entry name" value="Peripla_BP_4"/>
    <property type="match status" value="1"/>
</dbReference>
<organism evidence="4 5">
    <name type="scientific">Zooshikella harenae</name>
    <dbReference type="NCBI Taxonomy" id="2827238"/>
    <lineage>
        <taxon>Bacteria</taxon>
        <taxon>Pseudomonadati</taxon>
        <taxon>Pseudomonadota</taxon>
        <taxon>Gammaproteobacteria</taxon>
        <taxon>Oceanospirillales</taxon>
        <taxon>Zooshikellaceae</taxon>
        <taxon>Zooshikella</taxon>
    </lineage>
</organism>
<keyword evidence="5" id="KW-1185">Reference proteome</keyword>
<evidence type="ECO:0000313" key="5">
    <source>
        <dbReference type="Proteomes" id="UP000690515"/>
    </source>
</evidence>
<dbReference type="RefSeq" id="WP_215819339.1">
    <property type="nucleotide sequence ID" value="NZ_JAGSOY010000016.1"/>
</dbReference>
<dbReference type="InterPro" id="IPR050555">
    <property type="entry name" value="Bact_Solute-Bind_Prot2"/>
</dbReference>
<dbReference type="InterPro" id="IPR025997">
    <property type="entry name" value="SBP_2_dom"/>
</dbReference>
<evidence type="ECO:0000256" key="1">
    <source>
        <dbReference type="ARBA" id="ARBA00004418"/>
    </source>
</evidence>
<sequence length="308" mass="32849">MKRLLLLCVSVFGVWCSVVLSDMPRIVVVSHGQPQDPFWSVVKNGADNAAEEAKVKIEYRAPDTFDMVKMAQIIDAAVASQPVGLVVSIPDKDALSDSIKEAVAKGIPVISMNSGADSYKALGVRLHVGQSEYLAGKGAGIKMRKMGVNKALCINHEQGNAGLDQRCAGFIEGMEGYAAVLAVTTDPTEIRNALLAYLNKHRDINGILTLGSMGADPTIAALTKAGANGKIKVGTFDLSPTILKSIKKGNMAFAIDQQQYLQGYLPIIFLAQYNKYGVLPNGEVQTGPGFVTQENADQVVALSKKGIR</sequence>
<dbReference type="Gene3D" id="3.40.50.2300">
    <property type="match status" value="2"/>
</dbReference>
<reference evidence="4 5" key="1">
    <citation type="submission" date="2021-04" db="EMBL/GenBank/DDBJ databases">
        <authorList>
            <person name="Pira H."/>
            <person name="Risdian C."/>
            <person name="Wink J."/>
        </authorList>
    </citation>
    <scope>NUCLEOTIDE SEQUENCE [LARGE SCALE GENOMIC DNA]</scope>
    <source>
        <strain evidence="4 5">WH53</strain>
    </source>
</reference>
<gene>
    <name evidence="4" type="ORF">KCG35_08895</name>
</gene>
<dbReference type="EMBL" id="JAGSOY010000016">
    <property type="protein sequence ID" value="MBU2711176.1"/>
    <property type="molecule type" value="Genomic_DNA"/>
</dbReference>
<comment type="caution">
    <text evidence="4">The sequence shown here is derived from an EMBL/GenBank/DDBJ whole genome shotgun (WGS) entry which is preliminary data.</text>
</comment>
<dbReference type="CDD" id="cd06312">
    <property type="entry name" value="PBP1_ABC_sugar_binding-like"/>
    <property type="match status" value="1"/>
</dbReference>
<dbReference type="SUPFAM" id="SSF53822">
    <property type="entry name" value="Periplasmic binding protein-like I"/>
    <property type="match status" value="1"/>
</dbReference>
<feature type="domain" description="Periplasmic binding protein" evidence="3">
    <location>
        <begin position="26"/>
        <end position="272"/>
    </location>
</feature>
<name>A0ABS5ZAU0_9GAMM</name>
<evidence type="ECO:0000256" key="2">
    <source>
        <dbReference type="ARBA" id="ARBA00007639"/>
    </source>
</evidence>
<comment type="similarity">
    <text evidence="2">Belongs to the bacterial solute-binding protein 2 family.</text>
</comment>
<accession>A0ABS5ZAU0</accession>
<proteinExistence type="inferred from homology"/>
<dbReference type="Proteomes" id="UP000690515">
    <property type="component" value="Unassembled WGS sequence"/>
</dbReference>